<keyword evidence="4" id="KW-1185">Reference proteome</keyword>
<dbReference type="InterPro" id="IPR048781">
    <property type="entry name" value="Sos7_CC"/>
</dbReference>
<dbReference type="GO" id="GO:0034501">
    <property type="term" value="P:protein localization to kinetochore"/>
    <property type="evidence" value="ECO:0007669"/>
    <property type="project" value="InterPro"/>
</dbReference>
<comment type="caution">
    <text evidence="3">The sequence shown here is derived from an EMBL/GenBank/DDBJ whole genome shotgun (WGS) entry which is preliminary data.</text>
</comment>
<feature type="domain" description="Kinetochore protein Sos7 coiled-coil" evidence="2">
    <location>
        <begin position="67"/>
        <end position="142"/>
    </location>
</feature>
<proteinExistence type="predicted"/>
<organism evidence="3 4">
    <name type="scientific">Paramarasmius palmivorus</name>
    <dbReference type="NCBI Taxonomy" id="297713"/>
    <lineage>
        <taxon>Eukaryota</taxon>
        <taxon>Fungi</taxon>
        <taxon>Dikarya</taxon>
        <taxon>Basidiomycota</taxon>
        <taxon>Agaricomycotina</taxon>
        <taxon>Agaricomycetes</taxon>
        <taxon>Agaricomycetidae</taxon>
        <taxon>Agaricales</taxon>
        <taxon>Marasmiineae</taxon>
        <taxon>Marasmiaceae</taxon>
        <taxon>Paramarasmius</taxon>
    </lineage>
</organism>
<dbReference type="AlphaFoldDB" id="A0AAW0DIF9"/>
<evidence type="ECO:0000256" key="1">
    <source>
        <dbReference type="SAM" id="Coils"/>
    </source>
</evidence>
<gene>
    <name evidence="3" type="ORF">VNI00_005025</name>
</gene>
<dbReference type="Pfam" id="PF20882">
    <property type="entry name" value="Sos7"/>
    <property type="match status" value="1"/>
</dbReference>
<dbReference type="GO" id="GO:0000776">
    <property type="term" value="C:kinetochore"/>
    <property type="evidence" value="ECO:0007669"/>
    <property type="project" value="InterPro"/>
</dbReference>
<dbReference type="InterPro" id="IPR037475">
    <property type="entry name" value="Sos7"/>
</dbReference>
<accession>A0AAW0DIF9</accession>
<dbReference type="Proteomes" id="UP001383192">
    <property type="component" value="Unassembled WGS sequence"/>
</dbReference>
<dbReference type="EMBL" id="JAYKXP010000014">
    <property type="protein sequence ID" value="KAK7050913.1"/>
    <property type="molecule type" value="Genomic_DNA"/>
</dbReference>
<dbReference type="PANTHER" id="PTHR37329">
    <property type="entry name" value="KINETOCHORE PROTEIN SOS7"/>
    <property type="match status" value="1"/>
</dbReference>
<keyword evidence="1" id="KW-0175">Coiled coil</keyword>
<evidence type="ECO:0000313" key="4">
    <source>
        <dbReference type="Proteomes" id="UP001383192"/>
    </source>
</evidence>
<name>A0AAW0DIF9_9AGAR</name>
<dbReference type="PANTHER" id="PTHR37329:SF1">
    <property type="entry name" value="KINETOCHORE PROTEIN SOS7"/>
    <property type="match status" value="1"/>
</dbReference>
<sequence length="351" mass="39507">MDQEKNLSAAKSLENLFESSNLYITRNVAALSAHKLEKDDDNAQDMENTENKDPAIIAVDVTDQVSYLRKLKFQFLEQNAKDKYVKSIVSDIDDAPLVTDEDNKQLRLMNEERKQKLKQSKDRLSQVQSDIRTLAPLVEEDYQKVKNATSQAAELAQKIIDARLALSRLRQLHPHPRLTIQTADQKLADQVSEMQELADRIENVQNQVQSVKHRLKGGALEVESLRVQRAEAEKNVKMARVDEDDGRLVPLYDWFTVSLALHRSMHGLQNMELASENEIRLQYRVEGTKVGDHLISITLIFIPDSRQLATAEVAGLEEIGVDPGDVVDAHVQMNDVQGLISAVLARARAGA</sequence>
<evidence type="ECO:0000313" key="3">
    <source>
        <dbReference type="EMBL" id="KAK7050913.1"/>
    </source>
</evidence>
<evidence type="ECO:0000259" key="2">
    <source>
        <dbReference type="Pfam" id="PF20882"/>
    </source>
</evidence>
<dbReference type="GO" id="GO:0051315">
    <property type="term" value="P:attachment of mitotic spindle microtubules to kinetochore"/>
    <property type="evidence" value="ECO:0007669"/>
    <property type="project" value="TreeGrafter"/>
</dbReference>
<feature type="coiled-coil region" evidence="1">
    <location>
        <begin position="103"/>
        <end position="242"/>
    </location>
</feature>
<reference evidence="3 4" key="1">
    <citation type="submission" date="2024-01" db="EMBL/GenBank/DDBJ databases">
        <title>A draft genome for a cacao thread blight-causing isolate of Paramarasmius palmivorus.</title>
        <authorList>
            <person name="Baruah I.K."/>
            <person name="Bukari Y."/>
            <person name="Amoako-Attah I."/>
            <person name="Meinhardt L.W."/>
            <person name="Bailey B.A."/>
            <person name="Cohen S.P."/>
        </authorList>
    </citation>
    <scope>NUCLEOTIDE SEQUENCE [LARGE SCALE GENOMIC DNA]</scope>
    <source>
        <strain evidence="3 4">GH-12</strain>
    </source>
</reference>
<protein>
    <recommendedName>
        <fullName evidence="2">Kinetochore protein Sos7 coiled-coil domain-containing protein</fullName>
    </recommendedName>
</protein>